<dbReference type="GO" id="GO:0046656">
    <property type="term" value="P:folic acid biosynthetic process"/>
    <property type="evidence" value="ECO:0007669"/>
    <property type="project" value="UniProtKB-KW"/>
</dbReference>
<reference evidence="13" key="1">
    <citation type="submission" date="2021-01" db="EMBL/GenBank/DDBJ databases">
        <authorList>
            <person name="Corre E."/>
            <person name="Pelletier E."/>
            <person name="Niang G."/>
            <person name="Scheremetjew M."/>
            <person name="Finn R."/>
            <person name="Kale V."/>
            <person name="Holt S."/>
            <person name="Cochrane G."/>
            <person name="Meng A."/>
            <person name="Brown T."/>
            <person name="Cohen L."/>
        </authorList>
    </citation>
    <scope>NUCLEOTIDE SEQUENCE</scope>
    <source>
        <strain evidence="13">10249 10 AB</strain>
    </source>
</reference>
<dbReference type="AlphaFoldDB" id="A0A7S4AXH5"/>
<keyword evidence="10" id="KW-0732">Signal</keyword>
<dbReference type="Pfam" id="PF00425">
    <property type="entry name" value="Chorismate_bind"/>
    <property type="match status" value="1"/>
</dbReference>
<feature type="signal peptide" evidence="10">
    <location>
        <begin position="1"/>
        <end position="42"/>
    </location>
</feature>
<comment type="similarity">
    <text evidence="3">In the C-terminal section; belongs to the anthranilate synthase component I family.</text>
</comment>
<dbReference type="InterPro" id="IPR029062">
    <property type="entry name" value="Class_I_gatase-like"/>
</dbReference>
<dbReference type="InterPro" id="IPR017926">
    <property type="entry name" value="GATASE"/>
</dbReference>
<dbReference type="PRINTS" id="PR00096">
    <property type="entry name" value="GATASE"/>
</dbReference>
<evidence type="ECO:0000313" key="13">
    <source>
        <dbReference type="EMBL" id="CAE0729164.1"/>
    </source>
</evidence>
<evidence type="ECO:0000259" key="12">
    <source>
        <dbReference type="Pfam" id="PF00425"/>
    </source>
</evidence>
<evidence type="ECO:0000256" key="5">
    <source>
        <dbReference type="ARBA" id="ARBA00022679"/>
    </source>
</evidence>
<evidence type="ECO:0000256" key="7">
    <source>
        <dbReference type="ARBA" id="ARBA00022962"/>
    </source>
</evidence>
<name>A0A7S4AXH5_9STRA</name>
<dbReference type="GO" id="GO:0005737">
    <property type="term" value="C:cytoplasm"/>
    <property type="evidence" value="ECO:0007669"/>
    <property type="project" value="TreeGrafter"/>
</dbReference>
<feature type="chain" id="PRO_5030659596" description="aminodeoxychorismate synthase" evidence="10">
    <location>
        <begin position="43"/>
        <end position="972"/>
    </location>
</feature>
<protein>
    <recommendedName>
        <fullName evidence="4">aminodeoxychorismate synthase</fullName>
        <ecNumber evidence="4">2.6.1.85</ecNumber>
    </recommendedName>
    <alternativeName>
        <fullName evidence="8">Para-aminobenzoate synthase</fullName>
    </alternativeName>
    <alternativeName>
        <fullName evidence="9">p-aminobenzoic acid synthase</fullName>
    </alternativeName>
</protein>
<keyword evidence="6" id="KW-0289">Folate biosynthesis</keyword>
<comment type="pathway">
    <text evidence="2">Cofactor biosynthesis; tetrahydrofolate biosynthesis; 4-aminobenzoate from chorismate: step 1/2.</text>
</comment>
<evidence type="ECO:0000256" key="1">
    <source>
        <dbReference type="ARBA" id="ARBA00001000"/>
    </source>
</evidence>
<dbReference type="GO" id="GO:0008153">
    <property type="term" value="P:4-aminobenzoate biosynthetic process"/>
    <property type="evidence" value="ECO:0007669"/>
    <property type="project" value="TreeGrafter"/>
</dbReference>
<dbReference type="PANTHER" id="PTHR11236">
    <property type="entry name" value="AMINOBENZOATE/ANTHRANILATE SYNTHASE"/>
    <property type="match status" value="1"/>
</dbReference>
<dbReference type="InterPro" id="IPR005801">
    <property type="entry name" value="ADC_synthase"/>
</dbReference>
<dbReference type="UniPathway" id="UPA00077">
    <property type="reaction ID" value="UER00149"/>
</dbReference>
<feature type="domain" description="Glutamine amidotransferase" evidence="11">
    <location>
        <begin position="112"/>
        <end position="322"/>
    </location>
</feature>
<accession>A0A7S4AXH5</accession>
<dbReference type="NCBIfam" id="TIGR00566">
    <property type="entry name" value="trpG_papA"/>
    <property type="match status" value="1"/>
</dbReference>
<evidence type="ECO:0000259" key="11">
    <source>
        <dbReference type="Pfam" id="PF00117"/>
    </source>
</evidence>
<dbReference type="Gene3D" id="3.60.120.10">
    <property type="entry name" value="Anthranilate synthase"/>
    <property type="match status" value="1"/>
</dbReference>
<dbReference type="SUPFAM" id="SSF56322">
    <property type="entry name" value="ADC synthase"/>
    <property type="match status" value="1"/>
</dbReference>
<dbReference type="PRINTS" id="PR00099">
    <property type="entry name" value="CPSGATASE"/>
</dbReference>
<feature type="domain" description="Chorismate-utilising enzyme C-terminal" evidence="12">
    <location>
        <begin position="633"/>
        <end position="934"/>
    </location>
</feature>
<evidence type="ECO:0000256" key="9">
    <source>
        <dbReference type="ARBA" id="ARBA00031904"/>
    </source>
</evidence>
<dbReference type="PROSITE" id="PS51273">
    <property type="entry name" value="GATASE_TYPE_1"/>
    <property type="match status" value="1"/>
</dbReference>
<dbReference type="PRINTS" id="PR00097">
    <property type="entry name" value="ANTSNTHASEII"/>
</dbReference>
<dbReference type="GO" id="GO:0000162">
    <property type="term" value="P:L-tryptophan biosynthetic process"/>
    <property type="evidence" value="ECO:0007669"/>
    <property type="project" value="TreeGrafter"/>
</dbReference>
<dbReference type="EMBL" id="HBIX01033512">
    <property type="protein sequence ID" value="CAE0729164.1"/>
    <property type="molecule type" value="Transcribed_RNA"/>
</dbReference>
<dbReference type="Pfam" id="PF00117">
    <property type="entry name" value="GATase"/>
    <property type="match status" value="1"/>
</dbReference>
<organism evidence="13">
    <name type="scientific">Pseudo-nitzschia australis</name>
    <dbReference type="NCBI Taxonomy" id="44445"/>
    <lineage>
        <taxon>Eukaryota</taxon>
        <taxon>Sar</taxon>
        <taxon>Stramenopiles</taxon>
        <taxon>Ochrophyta</taxon>
        <taxon>Bacillariophyta</taxon>
        <taxon>Bacillariophyceae</taxon>
        <taxon>Bacillariophycidae</taxon>
        <taxon>Bacillariales</taxon>
        <taxon>Bacillariaceae</taxon>
        <taxon>Pseudo-nitzschia</taxon>
    </lineage>
</organism>
<dbReference type="GO" id="GO:0046654">
    <property type="term" value="P:tetrahydrofolate biosynthetic process"/>
    <property type="evidence" value="ECO:0007669"/>
    <property type="project" value="UniProtKB-UniPathway"/>
</dbReference>
<dbReference type="GO" id="GO:0046820">
    <property type="term" value="F:4-amino-4-deoxychorismate synthase activity"/>
    <property type="evidence" value="ECO:0007669"/>
    <property type="project" value="UniProtKB-EC"/>
</dbReference>
<evidence type="ECO:0000256" key="6">
    <source>
        <dbReference type="ARBA" id="ARBA00022909"/>
    </source>
</evidence>
<dbReference type="InterPro" id="IPR015890">
    <property type="entry name" value="Chorismate_C"/>
</dbReference>
<dbReference type="CDD" id="cd01743">
    <property type="entry name" value="GATase1_Anthranilate_Synthase"/>
    <property type="match status" value="1"/>
</dbReference>
<dbReference type="SUPFAM" id="SSF52317">
    <property type="entry name" value="Class I glutamine amidotransferase-like"/>
    <property type="match status" value="1"/>
</dbReference>
<gene>
    <name evidence="13" type="ORF">PAUS00366_LOCUS21948</name>
</gene>
<evidence type="ECO:0000256" key="10">
    <source>
        <dbReference type="SAM" id="SignalP"/>
    </source>
</evidence>
<dbReference type="EC" id="2.6.1.85" evidence="4"/>
<dbReference type="InterPro" id="IPR006221">
    <property type="entry name" value="TrpG/PapA_dom"/>
</dbReference>
<keyword evidence="7" id="KW-0315">Glutamine amidotransferase</keyword>
<evidence type="ECO:0000256" key="4">
    <source>
        <dbReference type="ARBA" id="ARBA00013139"/>
    </source>
</evidence>
<comment type="catalytic activity">
    <reaction evidence="1">
        <text>chorismate + L-glutamine = 4-amino-4-deoxychorismate + L-glutamate</text>
        <dbReference type="Rhea" id="RHEA:11672"/>
        <dbReference type="ChEBI" id="CHEBI:29748"/>
        <dbReference type="ChEBI" id="CHEBI:29985"/>
        <dbReference type="ChEBI" id="CHEBI:58359"/>
        <dbReference type="ChEBI" id="CHEBI:58406"/>
        <dbReference type="EC" id="2.6.1.85"/>
    </reaction>
</comment>
<evidence type="ECO:0000256" key="3">
    <source>
        <dbReference type="ARBA" id="ARBA00005970"/>
    </source>
</evidence>
<evidence type="ECO:0000256" key="8">
    <source>
        <dbReference type="ARBA" id="ARBA00031329"/>
    </source>
</evidence>
<sequence>MVDVLMSLTSSVATMSPRTKSCWGMLSLFLLNFSALMTTTESFVVVPPSSNINFNDGRQRSISMMSAITHGTQLFQSVVGSTTGGDDTNPMEFRSMPNIPLQSEHKYNVSLLVIDHYDSFTYNLVDMLAQLTVDPPVVVAKDAFEAATRGDISSFFEKFDGIILSPGPGTPQEQPSLSHLAISENPDVPILGVCLGHQLMSLAYGATVDRAPVPIHGQDHQIVQKNPWEILPNGNENFSGKAARSTTSRHPSLFQDLPSSFRVVRYHSLCAYDLPENLAVTAKSRDNVVQAIQHESNPHYGVQFHPESIGTENGMALLENFVQVVEQHKNSIVIGNDGNDLVRDETTEFKWSSQSPLSKTVVSDPDAKTSSRFRVMVHRLPSEFANVSPLRVFQKFYARKSHTIWLDSSSSNTGRGELDILAAPSRADDTIEYHIDENKENGEDILSRLEKELFDKGRHNVTPFNNIGWVEFEEDGDALEWVQENDDSHAGDLPFNYRGGFLGFLGYEVRHDTQQYLQQLEGGVFNEKAMGQTLKGKVNGDDDYHNRNRVPTAAFFLARQSMVYHHPTDMWYLIGLVEEDDDVEENLAWMKKVDADLKLVYNNGLAETQRTYSSSHSDQTNLSPIAFVPNRSKETYKDDVSKCHEYIKKGDSYELCLTNQLEATISGPKVSSFDLYKIIREVNPAPYSSYFRWNLSSNNLDQEKVADVPSSTSLAICSSSPERFMSVSRQQLHPEIPPFLQAEAKPIKGTCARVIPQNGVVLTDAETREDDRRARSLELSLKNRAENLMIVDLLRNDMSRVCETGSVHVSKLMDIESFATVHQMVSTIRGTLSDSCNLIDLLRASFPGGSMTGAPKIRTMEILQDLENNVDRGPYSGSLGYLSVNGCMDMNIMIRSATITPSEKKDEWKVSIGAGGAITAMSEAEDEYDEMLLKARAVKDAVQKWAYIIHDDRLISNAEAAVPDSTDTFVKT</sequence>
<dbReference type="PANTHER" id="PTHR11236:SF18">
    <property type="entry name" value="AMINODEOXYCHORISMATE SYNTHASE"/>
    <property type="match status" value="1"/>
</dbReference>
<keyword evidence="5" id="KW-0808">Transferase</keyword>
<dbReference type="Gene3D" id="3.40.50.880">
    <property type="match status" value="1"/>
</dbReference>
<dbReference type="InterPro" id="IPR019999">
    <property type="entry name" value="Anth_synth_I-like"/>
</dbReference>
<proteinExistence type="inferred from homology"/>
<evidence type="ECO:0000256" key="2">
    <source>
        <dbReference type="ARBA" id="ARBA00005009"/>
    </source>
</evidence>